<organism evidence="2 3">
    <name type="scientific">Stereocaulon virgatum</name>
    <dbReference type="NCBI Taxonomy" id="373712"/>
    <lineage>
        <taxon>Eukaryota</taxon>
        <taxon>Fungi</taxon>
        <taxon>Dikarya</taxon>
        <taxon>Ascomycota</taxon>
        <taxon>Pezizomycotina</taxon>
        <taxon>Lecanoromycetes</taxon>
        <taxon>OSLEUM clade</taxon>
        <taxon>Lecanoromycetidae</taxon>
        <taxon>Lecanorales</taxon>
        <taxon>Lecanorineae</taxon>
        <taxon>Stereocaulaceae</taxon>
        <taxon>Stereocaulon</taxon>
    </lineage>
</organism>
<feature type="compositionally biased region" description="Low complexity" evidence="1">
    <location>
        <begin position="15"/>
        <end position="25"/>
    </location>
</feature>
<accession>A0ABR4AR37</accession>
<protein>
    <submittedName>
        <fullName evidence="2">Uncharacterized protein</fullName>
    </submittedName>
</protein>
<dbReference type="EMBL" id="JBEFKJ010000001">
    <property type="protein sequence ID" value="KAL2048157.1"/>
    <property type="molecule type" value="Genomic_DNA"/>
</dbReference>
<keyword evidence="3" id="KW-1185">Reference proteome</keyword>
<gene>
    <name evidence="2" type="ORF">N7G274_000068</name>
</gene>
<sequence length="241" mass="26146">MAAQQQHGQSLADLAPPNENIEIPEAPTPPVPLNEKLLDLWRCAYEMINTVDAIKERFGKKSDDAWAYYEAHVGGKPGLYNSYMCRKSETNFKTSITGLYSLRLANIILEAKGLPKANRVKEALATWNAYLASRSIGNVSKVGEGLPADEAHGVGTADAPIDLTEADEAHGVATADAPIDLTGADDGEAEEDEYIARETDHDLFGDDIEIQDDGSGAQNTAPNVTNDDRLIQGAWGYEIWD</sequence>
<reference evidence="2 3" key="1">
    <citation type="submission" date="2024-09" db="EMBL/GenBank/DDBJ databases">
        <title>Rethinking Asexuality: The Enigmatic Case of Functional Sexual Genes in Lepraria (Stereocaulaceae).</title>
        <authorList>
            <person name="Doellman M."/>
            <person name="Sun Y."/>
            <person name="Barcenas-Pena A."/>
            <person name="Lumbsch H.T."/>
            <person name="Grewe F."/>
        </authorList>
    </citation>
    <scope>NUCLEOTIDE SEQUENCE [LARGE SCALE GENOMIC DNA]</scope>
    <source>
        <strain evidence="2 3">Mercado 3170</strain>
    </source>
</reference>
<evidence type="ECO:0000256" key="1">
    <source>
        <dbReference type="SAM" id="MobiDB-lite"/>
    </source>
</evidence>
<proteinExistence type="predicted"/>
<dbReference type="Proteomes" id="UP001590950">
    <property type="component" value="Unassembled WGS sequence"/>
</dbReference>
<evidence type="ECO:0000313" key="3">
    <source>
        <dbReference type="Proteomes" id="UP001590950"/>
    </source>
</evidence>
<comment type="caution">
    <text evidence="2">The sequence shown here is derived from an EMBL/GenBank/DDBJ whole genome shotgun (WGS) entry which is preliminary data.</text>
</comment>
<name>A0ABR4AR37_9LECA</name>
<evidence type="ECO:0000313" key="2">
    <source>
        <dbReference type="EMBL" id="KAL2048157.1"/>
    </source>
</evidence>
<feature type="region of interest" description="Disordered" evidence="1">
    <location>
        <begin position="1"/>
        <end position="28"/>
    </location>
</feature>